<feature type="signal peptide" evidence="2">
    <location>
        <begin position="1"/>
        <end position="23"/>
    </location>
</feature>
<name>A0ABP0G0F0_CLALP</name>
<dbReference type="Proteomes" id="UP001642483">
    <property type="component" value="Unassembled WGS sequence"/>
</dbReference>
<reference evidence="4 5" key="1">
    <citation type="submission" date="2024-02" db="EMBL/GenBank/DDBJ databases">
        <authorList>
            <person name="Daric V."/>
            <person name="Darras S."/>
        </authorList>
    </citation>
    <scope>NUCLEOTIDE SEQUENCE [LARGE SCALE GENOMIC DNA]</scope>
</reference>
<dbReference type="InterPro" id="IPR000421">
    <property type="entry name" value="FA58C"/>
</dbReference>
<dbReference type="PANTHER" id="PTHR24543:SF325">
    <property type="entry name" value="F5_8 TYPE C DOMAIN-CONTAINING PROTEIN"/>
    <property type="match status" value="1"/>
</dbReference>
<sequence length="260" mass="28704">MRSLIAFFLVLVLAINLATVVLSQNERICLALERESSASPQVGAQGAPGKRGVPGPTGPQGIKGDPGPRGRCRCDLSEVVELRERLDQLANKAARSAQKLDRVFNHFKEELCSVGVKSGKVQDEDMTASSIYSSSYAAHQGRLDNTGISCWFPLTSKSQTPGEWIQVDLKKPTVVTGVVTQGRNEKTHRVTSFKISYGNSTDQLQVIQNDEGSDHIFQGNTDSNTHLLNMFPNQIKARYFRLIALTFQDYIALRLDYLTC</sequence>
<dbReference type="InterPro" id="IPR008979">
    <property type="entry name" value="Galactose-bd-like_sf"/>
</dbReference>
<evidence type="ECO:0000313" key="5">
    <source>
        <dbReference type="Proteomes" id="UP001642483"/>
    </source>
</evidence>
<dbReference type="EMBL" id="CAWYQH010000097">
    <property type="protein sequence ID" value="CAK8684301.1"/>
    <property type="molecule type" value="Genomic_DNA"/>
</dbReference>
<dbReference type="PANTHER" id="PTHR24543">
    <property type="entry name" value="MULTICOPPER OXIDASE-RELATED"/>
    <property type="match status" value="1"/>
</dbReference>
<dbReference type="SUPFAM" id="SSF49785">
    <property type="entry name" value="Galactose-binding domain-like"/>
    <property type="match status" value="1"/>
</dbReference>
<comment type="caution">
    <text evidence="4">The sequence shown here is derived from an EMBL/GenBank/DDBJ whole genome shotgun (WGS) entry which is preliminary data.</text>
</comment>
<keyword evidence="5" id="KW-1185">Reference proteome</keyword>
<accession>A0ABP0G0F0</accession>
<dbReference type="Pfam" id="PF00754">
    <property type="entry name" value="F5_F8_type_C"/>
    <property type="match status" value="1"/>
</dbReference>
<dbReference type="Gene3D" id="1.20.5.320">
    <property type="entry name" value="6-Phosphogluconate Dehydrogenase, domain 3"/>
    <property type="match status" value="1"/>
</dbReference>
<dbReference type="PROSITE" id="PS50022">
    <property type="entry name" value="FA58C_3"/>
    <property type="match status" value="1"/>
</dbReference>
<proteinExistence type="predicted"/>
<protein>
    <recommendedName>
        <fullName evidence="3">F5/8 type C domain-containing protein</fullName>
    </recommendedName>
</protein>
<feature type="chain" id="PRO_5047086221" description="F5/8 type C domain-containing protein" evidence="2">
    <location>
        <begin position="24"/>
        <end position="260"/>
    </location>
</feature>
<evidence type="ECO:0000313" key="4">
    <source>
        <dbReference type="EMBL" id="CAK8684301.1"/>
    </source>
</evidence>
<feature type="domain" description="F5/8 type C" evidence="3">
    <location>
        <begin position="109"/>
        <end position="260"/>
    </location>
</feature>
<dbReference type="SMART" id="SM00231">
    <property type="entry name" value="FA58C"/>
    <property type="match status" value="1"/>
</dbReference>
<evidence type="ECO:0000256" key="2">
    <source>
        <dbReference type="SAM" id="SignalP"/>
    </source>
</evidence>
<keyword evidence="2" id="KW-0732">Signal</keyword>
<gene>
    <name evidence="4" type="ORF">CVLEPA_LOCUS15291</name>
</gene>
<dbReference type="CDD" id="cd00057">
    <property type="entry name" value="FA58C"/>
    <property type="match status" value="1"/>
</dbReference>
<organism evidence="4 5">
    <name type="scientific">Clavelina lepadiformis</name>
    <name type="common">Light-bulb sea squirt</name>
    <name type="synonym">Ascidia lepadiformis</name>
    <dbReference type="NCBI Taxonomy" id="159417"/>
    <lineage>
        <taxon>Eukaryota</taxon>
        <taxon>Metazoa</taxon>
        <taxon>Chordata</taxon>
        <taxon>Tunicata</taxon>
        <taxon>Ascidiacea</taxon>
        <taxon>Aplousobranchia</taxon>
        <taxon>Clavelinidae</taxon>
        <taxon>Clavelina</taxon>
    </lineage>
</organism>
<evidence type="ECO:0000259" key="3">
    <source>
        <dbReference type="PROSITE" id="PS50022"/>
    </source>
</evidence>
<evidence type="ECO:0000256" key="1">
    <source>
        <dbReference type="SAM" id="MobiDB-lite"/>
    </source>
</evidence>
<feature type="region of interest" description="Disordered" evidence="1">
    <location>
        <begin position="40"/>
        <end position="70"/>
    </location>
</feature>
<dbReference type="Gene3D" id="2.60.120.260">
    <property type="entry name" value="Galactose-binding domain-like"/>
    <property type="match status" value="1"/>
</dbReference>